<dbReference type="InterPro" id="IPR036390">
    <property type="entry name" value="WH_DNA-bd_sf"/>
</dbReference>
<dbReference type="InterPro" id="IPR001307">
    <property type="entry name" value="Thiosulphate_STrfase_CS"/>
</dbReference>
<dbReference type="FunFam" id="3.40.250.10:FF:000039">
    <property type="entry name" value="ArsR family transcriptional regulator"/>
    <property type="match status" value="1"/>
</dbReference>
<dbReference type="CDD" id="cd00090">
    <property type="entry name" value="HTH_ARSR"/>
    <property type="match status" value="1"/>
</dbReference>
<dbReference type="Proteomes" id="UP000199165">
    <property type="component" value="Unassembled WGS sequence"/>
</dbReference>
<dbReference type="AlphaFoldDB" id="A0A1I7C3P3"/>
<evidence type="ECO:0000259" key="1">
    <source>
        <dbReference type="PROSITE" id="PS50206"/>
    </source>
</evidence>
<evidence type="ECO:0000313" key="4">
    <source>
        <dbReference type="Proteomes" id="UP000199165"/>
    </source>
</evidence>
<dbReference type="Gene3D" id="1.10.10.10">
    <property type="entry name" value="Winged helix-like DNA-binding domain superfamily/Winged helix DNA-binding domain"/>
    <property type="match status" value="1"/>
</dbReference>
<dbReference type="SMART" id="SM00418">
    <property type="entry name" value="HTH_ARSR"/>
    <property type="match status" value="1"/>
</dbReference>
<dbReference type="EMBL" id="FPAT01000014">
    <property type="protein sequence ID" value="SFT93998.1"/>
    <property type="molecule type" value="Genomic_DNA"/>
</dbReference>
<dbReference type="PANTHER" id="PTHR43031">
    <property type="entry name" value="FAD-DEPENDENT OXIDOREDUCTASE"/>
    <property type="match status" value="1"/>
</dbReference>
<dbReference type="PROSITE" id="PS50206">
    <property type="entry name" value="RHODANESE_3"/>
    <property type="match status" value="1"/>
</dbReference>
<name>A0A1I7C3P3_9ACTN</name>
<reference evidence="4" key="1">
    <citation type="submission" date="2016-10" db="EMBL/GenBank/DDBJ databases">
        <authorList>
            <person name="Varghese N."/>
            <person name="Submissions S."/>
        </authorList>
    </citation>
    <scope>NUCLEOTIDE SEQUENCE [LARGE SCALE GENOMIC DNA]</scope>
    <source>
        <strain evidence="4">DSM 45501</strain>
    </source>
</reference>
<dbReference type="InterPro" id="IPR036873">
    <property type="entry name" value="Rhodanese-like_dom_sf"/>
</dbReference>
<dbReference type="PROSITE" id="PS50987">
    <property type="entry name" value="HTH_ARSR_2"/>
    <property type="match status" value="1"/>
</dbReference>
<dbReference type="SMART" id="SM00450">
    <property type="entry name" value="RHOD"/>
    <property type="match status" value="1"/>
</dbReference>
<dbReference type="GO" id="GO:0003700">
    <property type="term" value="F:DNA-binding transcription factor activity"/>
    <property type="evidence" value="ECO:0007669"/>
    <property type="project" value="InterPro"/>
</dbReference>
<dbReference type="PROSITE" id="PS00380">
    <property type="entry name" value="RHODANESE_1"/>
    <property type="match status" value="1"/>
</dbReference>
<dbReference type="Pfam" id="PF01022">
    <property type="entry name" value="HTH_5"/>
    <property type="match status" value="1"/>
</dbReference>
<dbReference type="SUPFAM" id="SSF46785">
    <property type="entry name" value="Winged helix' DNA-binding domain"/>
    <property type="match status" value="1"/>
</dbReference>
<proteinExistence type="predicted"/>
<protein>
    <submittedName>
        <fullName evidence="3">Transcriptional regulator, ArsR family</fullName>
    </submittedName>
</protein>
<dbReference type="SUPFAM" id="SSF52821">
    <property type="entry name" value="Rhodanese/Cell cycle control phosphatase"/>
    <property type="match status" value="1"/>
</dbReference>
<feature type="domain" description="HTH arsR-type" evidence="2">
    <location>
        <begin position="6"/>
        <end position="100"/>
    </location>
</feature>
<gene>
    <name evidence="3" type="ORF">SAMN04487904_11432</name>
</gene>
<sequence>MANHYAKAALFDQFARVGKALGSGKRLELLDLLAQGERTVESLARTAQLGTTTASAHLQTLKQANLVTTRREGTKIYYRLAGTDVAALYALVRNVASAHLPDVATTSTAYLGPDDAEHVSREELLRRAQDDNVIVLDVRPREEYEAGHIPGAVSIPLEELAGKLDTIPADQEVVAYCRGRYCVLAHDAVRLLTTHGRTAHRLDDGMLEWRLADLPVVTT</sequence>
<feature type="domain" description="Rhodanese" evidence="1">
    <location>
        <begin position="129"/>
        <end position="218"/>
    </location>
</feature>
<dbReference type="InterPro" id="IPR050229">
    <property type="entry name" value="GlpE_sulfurtransferase"/>
</dbReference>
<accession>A0A1I7C3P3</accession>
<dbReference type="PRINTS" id="PR00778">
    <property type="entry name" value="HTHARSR"/>
</dbReference>
<dbReference type="InterPro" id="IPR011991">
    <property type="entry name" value="ArsR-like_HTH"/>
</dbReference>
<dbReference type="Pfam" id="PF00581">
    <property type="entry name" value="Rhodanese"/>
    <property type="match status" value="1"/>
</dbReference>
<dbReference type="CDD" id="cd00158">
    <property type="entry name" value="RHOD"/>
    <property type="match status" value="1"/>
</dbReference>
<dbReference type="Gene3D" id="3.40.250.10">
    <property type="entry name" value="Rhodanese-like domain"/>
    <property type="match status" value="1"/>
</dbReference>
<keyword evidence="4" id="KW-1185">Reference proteome</keyword>
<dbReference type="STRING" id="995060.SAMN04487904_11432"/>
<dbReference type="NCBIfam" id="NF033788">
    <property type="entry name" value="HTH_metalloreg"/>
    <property type="match status" value="1"/>
</dbReference>
<evidence type="ECO:0000259" key="2">
    <source>
        <dbReference type="PROSITE" id="PS50987"/>
    </source>
</evidence>
<dbReference type="InterPro" id="IPR036388">
    <property type="entry name" value="WH-like_DNA-bd_sf"/>
</dbReference>
<organism evidence="3 4">
    <name type="scientific">Actinopolyspora righensis</name>
    <dbReference type="NCBI Taxonomy" id="995060"/>
    <lineage>
        <taxon>Bacteria</taxon>
        <taxon>Bacillati</taxon>
        <taxon>Actinomycetota</taxon>
        <taxon>Actinomycetes</taxon>
        <taxon>Actinopolysporales</taxon>
        <taxon>Actinopolysporaceae</taxon>
        <taxon>Actinopolyspora</taxon>
        <taxon>Actinopolyspora alba group</taxon>
    </lineage>
</organism>
<dbReference type="PANTHER" id="PTHR43031:SF1">
    <property type="entry name" value="PYRIDINE NUCLEOTIDE-DISULPHIDE OXIDOREDUCTASE"/>
    <property type="match status" value="1"/>
</dbReference>
<dbReference type="GO" id="GO:0004792">
    <property type="term" value="F:thiosulfate-cyanide sulfurtransferase activity"/>
    <property type="evidence" value="ECO:0007669"/>
    <property type="project" value="InterPro"/>
</dbReference>
<dbReference type="InterPro" id="IPR001763">
    <property type="entry name" value="Rhodanese-like_dom"/>
</dbReference>
<dbReference type="RefSeq" id="WP_092980926.1">
    <property type="nucleotide sequence ID" value="NZ_FPAT01000014.1"/>
</dbReference>
<evidence type="ECO:0000313" key="3">
    <source>
        <dbReference type="EMBL" id="SFT93998.1"/>
    </source>
</evidence>
<dbReference type="InterPro" id="IPR001845">
    <property type="entry name" value="HTH_ArsR_DNA-bd_dom"/>
</dbReference>